<dbReference type="Gene3D" id="3.30.300.30">
    <property type="match status" value="1"/>
</dbReference>
<feature type="compositionally biased region" description="Basic and acidic residues" evidence="4">
    <location>
        <begin position="1"/>
        <end position="16"/>
    </location>
</feature>
<gene>
    <name evidence="6" type="ORF">Drose_15000</name>
</gene>
<dbReference type="PROSITE" id="PS50075">
    <property type="entry name" value="CARRIER"/>
    <property type="match status" value="1"/>
</dbReference>
<dbReference type="InterPro" id="IPR001242">
    <property type="entry name" value="Condensation_dom"/>
</dbReference>
<dbReference type="RefSeq" id="WP_260728832.1">
    <property type="nucleotide sequence ID" value="NZ_BAAABS010000089.1"/>
</dbReference>
<dbReference type="SUPFAM" id="SSF47336">
    <property type="entry name" value="ACP-like"/>
    <property type="match status" value="2"/>
</dbReference>
<dbReference type="SMART" id="SM00823">
    <property type="entry name" value="PKS_PP"/>
    <property type="match status" value="2"/>
</dbReference>
<dbReference type="InterPro" id="IPR020806">
    <property type="entry name" value="PKS_PP-bd"/>
</dbReference>
<dbReference type="Pfam" id="PF00501">
    <property type="entry name" value="AMP-binding"/>
    <property type="match status" value="1"/>
</dbReference>
<organism evidence="6 7">
    <name type="scientific">Dactylosporangium roseum</name>
    <dbReference type="NCBI Taxonomy" id="47989"/>
    <lineage>
        <taxon>Bacteria</taxon>
        <taxon>Bacillati</taxon>
        <taxon>Actinomycetota</taxon>
        <taxon>Actinomycetes</taxon>
        <taxon>Micromonosporales</taxon>
        <taxon>Micromonosporaceae</taxon>
        <taxon>Dactylosporangium</taxon>
    </lineage>
</organism>
<feature type="region of interest" description="Disordered" evidence="4">
    <location>
        <begin position="551"/>
        <end position="570"/>
    </location>
</feature>
<dbReference type="EMBL" id="CP073721">
    <property type="protein sequence ID" value="UWZ39427.1"/>
    <property type="molecule type" value="Genomic_DNA"/>
</dbReference>
<feature type="domain" description="Carrier" evidence="5">
    <location>
        <begin position="1068"/>
        <end position="1142"/>
    </location>
</feature>
<dbReference type="InterPro" id="IPR000873">
    <property type="entry name" value="AMP-dep_synth/lig_dom"/>
</dbReference>
<accession>A0ABY5ZDC6</accession>
<evidence type="ECO:0000256" key="4">
    <source>
        <dbReference type="SAM" id="MobiDB-lite"/>
    </source>
</evidence>
<feature type="region of interest" description="Disordered" evidence="4">
    <location>
        <begin position="1143"/>
        <end position="1162"/>
    </location>
</feature>
<comment type="cofactor">
    <cofactor evidence="1">
        <name>pantetheine 4'-phosphate</name>
        <dbReference type="ChEBI" id="CHEBI:47942"/>
    </cofactor>
</comment>
<keyword evidence="7" id="KW-1185">Reference proteome</keyword>
<dbReference type="SUPFAM" id="SSF56801">
    <property type="entry name" value="Acetyl-CoA synthetase-like"/>
    <property type="match status" value="1"/>
</dbReference>
<dbReference type="Gene3D" id="1.10.1200.10">
    <property type="entry name" value="ACP-like"/>
    <property type="match status" value="2"/>
</dbReference>
<dbReference type="InterPro" id="IPR009081">
    <property type="entry name" value="PP-bd_ACP"/>
</dbReference>
<keyword evidence="2" id="KW-0596">Phosphopantetheine</keyword>
<evidence type="ECO:0000256" key="1">
    <source>
        <dbReference type="ARBA" id="ARBA00001957"/>
    </source>
</evidence>
<evidence type="ECO:0000256" key="2">
    <source>
        <dbReference type="ARBA" id="ARBA00022450"/>
    </source>
</evidence>
<dbReference type="SUPFAM" id="SSF52777">
    <property type="entry name" value="CoA-dependent acyltransferases"/>
    <property type="match status" value="2"/>
</dbReference>
<dbReference type="InterPro" id="IPR006162">
    <property type="entry name" value="Ppantetheine_attach_site"/>
</dbReference>
<evidence type="ECO:0000259" key="5">
    <source>
        <dbReference type="PROSITE" id="PS50075"/>
    </source>
</evidence>
<dbReference type="InterPro" id="IPR042099">
    <property type="entry name" value="ANL_N_sf"/>
</dbReference>
<dbReference type="PANTHER" id="PTHR45527:SF1">
    <property type="entry name" value="FATTY ACID SYNTHASE"/>
    <property type="match status" value="1"/>
</dbReference>
<dbReference type="PROSITE" id="PS00012">
    <property type="entry name" value="PHOSPHOPANTETHEINE"/>
    <property type="match status" value="1"/>
</dbReference>
<evidence type="ECO:0000313" key="6">
    <source>
        <dbReference type="EMBL" id="UWZ39427.1"/>
    </source>
</evidence>
<dbReference type="Gene3D" id="3.30.559.10">
    <property type="entry name" value="Chloramphenicol acetyltransferase-like domain"/>
    <property type="match status" value="1"/>
</dbReference>
<dbReference type="InterPro" id="IPR036736">
    <property type="entry name" value="ACP-like_sf"/>
</dbReference>
<dbReference type="InterPro" id="IPR023213">
    <property type="entry name" value="CAT-like_dom_sf"/>
</dbReference>
<feature type="region of interest" description="Disordered" evidence="4">
    <location>
        <begin position="1"/>
        <end position="25"/>
    </location>
</feature>
<dbReference type="Pfam" id="PF00550">
    <property type="entry name" value="PP-binding"/>
    <property type="match status" value="2"/>
</dbReference>
<protein>
    <submittedName>
        <fullName evidence="6">AMP-binding protein</fullName>
    </submittedName>
</protein>
<dbReference type="Proteomes" id="UP001058271">
    <property type="component" value="Chromosome"/>
</dbReference>
<name>A0ABY5ZDC6_9ACTN</name>
<evidence type="ECO:0000256" key="3">
    <source>
        <dbReference type="ARBA" id="ARBA00022553"/>
    </source>
</evidence>
<dbReference type="SMART" id="SM01294">
    <property type="entry name" value="PKS_PP_betabranch"/>
    <property type="match status" value="1"/>
</dbReference>
<evidence type="ECO:0000313" key="7">
    <source>
        <dbReference type="Proteomes" id="UP001058271"/>
    </source>
</evidence>
<proteinExistence type="predicted"/>
<dbReference type="InterPro" id="IPR045851">
    <property type="entry name" value="AMP-bd_C_sf"/>
</dbReference>
<dbReference type="Gene3D" id="3.30.559.30">
    <property type="entry name" value="Nonribosomal peptide synthetase, condensation domain"/>
    <property type="match status" value="1"/>
</dbReference>
<dbReference type="Pfam" id="PF00668">
    <property type="entry name" value="Condensation"/>
    <property type="match status" value="1"/>
</dbReference>
<keyword evidence="3" id="KW-0597">Phosphoprotein</keyword>
<dbReference type="Gene3D" id="3.40.50.12780">
    <property type="entry name" value="N-terminal domain of ligase-like"/>
    <property type="match status" value="1"/>
</dbReference>
<reference evidence="6" key="1">
    <citation type="submission" date="2021-04" db="EMBL/GenBank/DDBJ databases">
        <title>Biosynthetic gene clusters of Dactylosporangioum roseum.</title>
        <authorList>
            <person name="Hartkoorn R.C."/>
            <person name="Beaudoing E."/>
            <person name="Hot D."/>
            <person name="Moureu S."/>
        </authorList>
    </citation>
    <scope>NUCLEOTIDE SEQUENCE</scope>
    <source>
        <strain evidence="6">NRRL B-16295</strain>
    </source>
</reference>
<sequence length="1187" mass="126390">MSTIRRPDRPGGHDRPGGSSATPRDVVAECWNEVLDGRYDEAEDVGFVSAGGNSLRAARLTALLGQRCGVDVPVGLLLRENISMARLRRFVRAAPHRPDRAGDPVGTTAHSSPLAAEQHRLWAHAQLHPHTAAYNVVGALRLAGRLLLPPLRDGLRQLAERHDVLRARLVAGPDGDPAWQYARDGRLPLEVHVAPADLTDTATAEFVGRAAAAVIPMSEAPLARASLLLSPDHTNACLVLTLNHIIADQTTVDLLLSELADRYSAAREGTVRTPDAAPSFARYAHHADAERRGPRHAEDLGYWRQRLADLPVEMPMPMRRRRPAVPSFQGEAVTHVFDAAVGTRLDARLREHAMTPMSFVLACVAAVASAWSGQHDVVLGVPFSRRRSPEENRLAGLLLSTLPLRITVDPGSSVPALAAQVMRGYVEAVEHAAPTFDAIIDALGIPSASGRNPVFQIWVNDLTDVAPPPRFSGLRTTDQPPPMTSALFDLGWYLSRHEVGYRLQLVRDVELYTAAVAAELLNQVVRLAESAIDHPERSIGAIDLVGTRAKRTLPDPRSVPDAPPDGEDPASAVLATAARFPSRAAIVSPEVTVTYRELSEAVRRTARALDEAGVPHRATVEVAARRCADLPVALLGTWLHGACPALVDVAVPEARIAAARSAIGAAPRLAPAPAWSAEPCLTVPDLPAAPPDDDGTRPSHVLFTSGSTGLPLGVRVPHGPLQRFMGWYTATFGLGPHDRFGLIAGVGHDPVLRDILAPLYVGAQLHVPPPTALTNPVALFDWLARCRVTVVHATPALLELLLAAHHDRARRLTALRLVVCGGAPLHAGLARRVRQLTDAVLVNAYGTTETPQIAACEIVAPAGAPPDEYLADSAVLPVGHGVADHQVLVMTAQGMQAPPGHRGEVTVRGRYLATGYLGPTGAAQRFLPDPAGVPGVRCYRTGDLGYVDLAGRLVVTGRADRQVSIDGVRIELEELEHVALSYPGIGTAVASVRAGADGDRLVLHVVPAPGCAPTADGLRRRLRGTLPRQAIPSIITVVDQVRLNVNHKLDPAPNPDPAPVRDAVGAAAPGTALAQRLSALVRSLLGHPIDPDENFFDAGMTSMTLVRFHAGLVRELRLELPVTVLFTHVTLRALSRYLAGDEQPAADTGRVGPVPDRRAGTSAALGEMASAMRRARARVRDAGTGGP</sequence>
<dbReference type="PANTHER" id="PTHR45527">
    <property type="entry name" value="NONRIBOSOMAL PEPTIDE SYNTHETASE"/>
    <property type="match status" value="1"/>
</dbReference>